<gene>
    <name evidence="1" type="ORF">EYF80_004967</name>
</gene>
<dbReference type="AlphaFoldDB" id="A0A4Z2J5Z9"/>
<organism evidence="1 2">
    <name type="scientific">Liparis tanakae</name>
    <name type="common">Tanaka's snailfish</name>
    <dbReference type="NCBI Taxonomy" id="230148"/>
    <lineage>
        <taxon>Eukaryota</taxon>
        <taxon>Metazoa</taxon>
        <taxon>Chordata</taxon>
        <taxon>Craniata</taxon>
        <taxon>Vertebrata</taxon>
        <taxon>Euteleostomi</taxon>
        <taxon>Actinopterygii</taxon>
        <taxon>Neopterygii</taxon>
        <taxon>Teleostei</taxon>
        <taxon>Neoteleostei</taxon>
        <taxon>Acanthomorphata</taxon>
        <taxon>Eupercaria</taxon>
        <taxon>Perciformes</taxon>
        <taxon>Cottioidei</taxon>
        <taxon>Cottales</taxon>
        <taxon>Liparidae</taxon>
        <taxon>Liparis</taxon>
    </lineage>
</organism>
<dbReference type="Proteomes" id="UP000314294">
    <property type="component" value="Unassembled WGS sequence"/>
</dbReference>
<evidence type="ECO:0000313" key="2">
    <source>
        <dbReference type="Proteomes" id="UP000314294"/>
    </source>
</evidence>
<sequence length="84" mass="9488">MMGERGKRRLGSFGFVVQLGYFRAETTRHMHSLDEANTKDERLAIVVLPHPLTSTPLRPSLYCTPFRSASVRLFKVDPSGDQPI</sequence>
<accession>A0A4Z2J5Z9</accession>
<proteinExistence type="predicted"/>
<comment type="caution">
    <text evidence="1">The sequence shown here is derived from an EMBL/GenBank/DDBJ whole genome shotgun (WGS) entry which is preliminary data.</text>
</comment>
<evidence type="ECO:0000313" key="1">
    <source>
        <dbReference type="EMBL" id="TNN84922.1"/>
    </source>
</evidence>
<name>A0A4Z2J5Z9_9TELE</name>
<keyword evidence="2" id="KW-1185">Reference proteome</keyword>
<reference evidence="1 2" key="1">
    <citation type="submission" date="2019-03" db="EMBL/GenBank/DDBJ databases">
        <title>First draft genome of Liparis tanakae, snailfish: a comprehensive survey of snailfish specific genes.</title>
        <authorList>
            <person name="Kim W."/>
            <person name="Song I."/>
            <person name="Jeong J.-H."/>
            <person name="Kim D."/>
            <person name="Kim S."/>
            <person name="Ryu S."/>
            <person name="Song J.Y."/>
            <person name="Lee S.K."/>
        </authorList>
    </citation>
    <scope>NUCLEOTIDE SEQUENCE [LARGE SCALE GENOMIC DNA]</scope>
    <source>
        <tissue evidence="1">Muscle</tissue>
    </source>
</reference>
<protein>
    <submittedName>
        <fullName evidence="1">Uncharacterized protein</fullName>
    </submittedName>
</protein>
<dbReference type="EMBL" id="SRLO01000024">
    <property type="protein sequence ID" value="TNN84922.1"/>
    <property type="molecule type" value="Genomic_DNA"/>
</dbReference>